<accession>A0A7C5YY93</accession>
<proteinExistence type="predicted"/>
<protein>
    <submittedName>
        <fullName evidence="2">Uncharacterized protein</fullName>
    </submittedName>
</protein>
<evidence type="ECO:0000313" key="1">
    <source>
        <dbReference type="EMBL" id="HHP81987.1"/>
    </source>
</evidence>
<dbReference type="AlphaFoldDB" id="A0A7C5YY93"/>
<dbReference type="EMBL" id="DRUB01000029">
    <property type="protein sequence ID" value="HHR95498.1"/>
    <property type="molecule type" value="Genomic_DNA"/>
</dbReference>
<comment type="caution">
    <text evidence="2">The sequence shown here is derived from an EMBL/GenBank/DDBJ whole genome shotgun (WGS) entry which is preliminary data.</text>
</comment>
<reference evidence="2" key="1">
    <citation type="journal article" date="2020" name="mSystems">
        <title>Genome- and Community-Level Interaction Insights into Carbon Utilization and Element Cycling Functions of Hydrothermarchaeota in Hydrothermal Sediment.</title>
        <authorList>
            <person name="Zhou Z."/>
            <person name="Liu Y."/>
            <person name="Xu W."/>
            <person name="Pan J."/>
            <person name="Luo Z.H."/>
            <person name="Li M."/>
        </authorList>
    </citation>
    <scope>NUCLEOTIDE SEQUENCE [LARGE SCALE GENOMIC DNA]</scope>
    <source>
        <strain evidence="2">SpSt-1</strain>
        <strain evidence="1">SpSt-1121</strain>
    </source>
</reference>
<organism evidence="2">
    <name type="scientific">Ignisphaera aggregans</name>
    <dbReference type="NCBI Taxonomy" id="334771"/>
    <lineage>
        <taxon>Archaea</taxon>
        <taxon>Thermoproteota</taxon>
        <taxon>Thermoprotei</taxon>
        <taxon>Desulfurococcales</taxon>
        <taxon>Desulfurococcaceae</taxon>
        <taxon>Ignisphaera</taxon>
    </lineage>
</organism>
<evidence type="ECO:0000313" key="2">
    <source>
        <dbReference type="EMBL" id="HHR95498.1"/>
    </source>
</evidence>
<name>A0A7C5YY93_9CREN</name>
<sequence length="59" mass="6259">MFISSVGEVEISGVVKCLRCGAPGVALNAPKPDEAPSGMQGNRDEVMKNISSYINLYKS</sequence>
<dbReference type="EMBL" id="DRZI01000205">
    <property type="protein sequence ID" value="HHP81987.1"/>
    <property type="molecule type" value="Genomic_DNA"/>
</dbReference>
<gene>
    <name evidence="2" type="ORF">ENL47_01385</name>
    <name evidence="1" type="ORF">ENM84_04900</name>
</gene>